<protein>
    <submittedName>
        <fullName evidence="1">Uncharacterized protein</fullName>
    </submittedName>
</protein>
<dbReference type="AlphaFoldDB" id="A0A0C3QM42"/>
<keyword evidence="2" id="KW-1185">Reference proteome</keyword>
<evidence type="ECO:0000313" key="2">
    <source>
        <dbReference type="Proteomes" id="UP000054248"/>
    </source>
</evidence>
<organism evidence="1 2">
    <name type="scientific">Tulasnella calospora MUT 4182</name>
    <dbReference type="NCBI Taxonomy" id="1051891"/>
    <lineage>
        <taxon>Eukaryota</taxon>
        <taxon>Fungi</taxon>
        <taxon>Dikarya</taxon>
        <taxon>Basidiomycota</taxon>
        <taxon>Agaricomycotina</taxon>
        <taxon>Agaricomycetes</taxon>
        <taxon>Cantharellales</taxon>
        <taxon>Tulasnellaceae</taxon>
        <taxon>Tulasnella</taxon>
    </lineage>
</organism>
<sequence length="64" mass="6906">MFAGVSQIFTSLGAAAETVGNALNASLSELARKAEVLMSVLWEININASYTTASNWWSGALRWK</sequence>
<accession>A0A0C3QM42</accession>
<dbReference type="EMBL" id="KN822945">
    <property type="protein sequence ID" value="KIO33970.1"/>
    <property type="molecule type" value="Genomic_DNA"/>
</dbReference>
<name>A0A0C3QM42_9AGAM</name>
<gene>
    <name evidence="1" type="ORF">M407DRAFT_240841</name>
</gene>
<dbReference type="Proteomes" id="UP000054248">
    <property type="component" value="Unassembled WGS sequence"/>
</dbReference>
<proteinExistence type="predicted"/>
<evidence type="ECO:0000313" key="1">
    <source>
        <dbReference type="EMBL" id="KIO33970.1"/>
    </source>
</evidence>
<dbReference type="HOGENOM" id="CLU_2869316_0_0_1"/>
<reference evidence="1 2" key="1">
    <citation type="submission" date="2014-04" db="EMBL/GenBank/DDBJ databases">
        <authorList>
            <consortium name="DOE Joint Genome Institute"/>
            <person name="Kuo A."/>
            <person name="Girlanda M."/>
            <person name="Perotto S."/>
            <person name="Kohler A."/>
            <person name="Nagy L.G."/>
            <person name="Floudas D."/>
            <person name="Copeland A."/>
            <person name="Barry K.W."/>
            <person name="Cichocki N."/>
            <person name="Veneault-Fourrey C."/>
            <person name="LaButti K."/>
            <person name="Lindquist E.A."/>
            <person name="Lipzen A."/>
            <person name="Lundell T."/>
            <person name="Morin E."/>
            <person name="Murat C."/>
            <person name="Sun H."/>
            <person name="Tunlid A."/>
            <person name="Henrissat B."/>
            <person name="Grigoriev I.V."/>
            <person name="Hibbett D.S."/>
            <person name="Martin F."/>
            <person name="Nordberg H.P."/>
            <person name="Cantor M.N."/>
            <person name="Hua S.X."/>
        </authorList>
    </citation>
    <scope>NUCLEOTIDE SEQUENCE [LARGE SCALE GENOMIC DNA]</scope>
    <source>
        <strain evidence="1 2">MUT 4182</strain>
    </source>
</reference>
<reference evidence="2" key="2">
    <citation type="submission" date="2015-01" db="EMBL/GenBank/DDBJ databases">
        <title>Evolutionary Origins and Diversification of the Mycorrhizal Mutualists.</title>
        <authorList>
            <consortium name="DOE Joint Genome Institute"/>
            <consortium name="Mycorrhizal Genomics Consortium"/>
            <person name="Kohler A."/>
            <person name="Kuo A."/>
            <person name="Nagy L.G."/>
            <person name="Floudas D."/>
            <person name="Copeland A."/>
            <person name="Barry K.W."/>
            <person name="Cichocki N."/>
            <person name="Veneault-Fourrey C."/>
            <person name="LaButti K."/>
            <person name="Lindquist E.A."/>
            <person name="Lipzen A."/>
            <person name="Lundell T."/>
            <person name="Morin E."/>
            <person name="Murat C."/>
            <person name="Riley R."/>
            <person name="Ohm R."/>
            <person name="Sun H."/>
            <person name="Tunlid A."/>
            <person name="Henrissat B."/>
            <person name="Grigoriev I.V."/>
            <person name="Hibbett D.S."/>
            <person name="Martin F."/>
        </authorList>
    </citation>
    <scope>NUCLEOTIDE SEQUENCE [LARGE SCALE GENOMIC DNA]</scope>
    <source>
        <strain evidence="2">MUT 4182</strain>
    </source>
</reference>